<evidence type="ECO:0000313" key="8">
    <source>
        <dbReference type="EMBL" id="MBE6513169.1"/>
    </source>
</evidence>
<feature type="transmembrane region" description="Helical" evidence="6">
    <location>
        <begin position="310"/>
        <end position="332"/>
    </location>
</feature>
<name>A0A8T3VZP3_METOL</name>
<comment type="caution">
    <text evidence="8">The sequence shown here is derived from an EMBL/GenBank/DDBJ whole genome shotgun (WGS) entry which is preliminary data.</text>
</comment>
<feature type="transmembrane region" description="Helical" evidence="6">
    <location>
        <begin position="249"/>
        <end position="267"/>
    </location>
</feature>
<accession>A0A8T3VZP3</accession>
<dbReference type="Proteomes" id="UP000732619">
    <property type="component" value="Unassembled WGS sequence"/>
</dbReference>
<dbReference type="Pfam" id="PF01757">
    <property type="entry name" value="Acyl_transf_3"/>
    <property type="match status" value="1"/>
</dbReference>
<evidence type="ECO:0000256" key="2">
    <source>
        <dbReference type="ARBA" id="ARBA00022475"/>
    </source>
</evidence>
<feature type="domain" description="Acyltransferase 3" evidence="7">
    <location>
        <begin position="6"/>
        <end position="328"/>
    </location>
</feature>
<feature type="transmembrane region" description="Helical" evidence="6">
    <location>
        <begin position="164"/>
        <end position="183"/>
    </location>
</feature>
<keyword evidence="3 6" id="KW-0812">Transmembrane</keyword>
<feature type="transmembrane region" description="Helical" evidence="6">
    <location>
        <begin position="189"/>
        <end position="206"/>
    </location>
</feature>
<sequence length="345" mass="40407">MKKHIFYFDALRALAIISVILVHVFDGGTRHLIVADYGAIPSLNWLVCSFIINFFRIGVPLFLMLSGALSLGRDWTIKSFLSKRLPRIIYPFLFWLFFLSICLVFISSFIYPLKISGFFSLITVGALGKNNYFYQDWFFWMILGTYLIMPVFNKWIQHSDMRELEYFLFFWLITCLFDFTLRMPFPIKLSYFTSPIGLVVLGYYLRYTERELLKKKHFAILLILFSIGSMMICSYLFSSTSLIYRFDRYAIFMAFNAAGVFLLFKNFDFNPKGIVRDFITKVAQYSYGIYLAHVAVLSVTIELFEKTLSYNLWTISLVLITLFVPMGLLYLFSHIPHLKNIIGIK</sequence>
<keyword evidence="2" id="KW-1003">Cell membrane</keyword>
<dbReference type="PANTHER" id="PTHR40074">
    <property type="entry name" value="O-ACETYLTRANSFERASE WECH"/>
    <property type="match status" value="1"/>
</dbReference>
<gene>
    <name evidence="8" type="ORF">E7Z75_08530</name>
</gene>
<proteinExistence type="predicted"/>
<organism evidence="8 9">
    <name type="scientific">Methanobrevibacter olleyae</name>
    <dbReference type="NCBI Taxonomy" id="294671"/>
    <lineage>
        <taxon>Archaea</taxon>
        <taxon>Methanobacteriati</taxon>
        <taxon>Methanobacteriota</taxon>
        <taxon>Methanomada group</taxon>
        <taxon>Methanobacteria</taxon>
        <taxon>Methanobacteriales</taxon>
        <taxon>Methanobacteriaceae</taxon>
        <taxon>Methanobrevibacter</taxon>
    </lineage>
</organism>
<dbReference type="GO" id="GO:0009246">
    <property type="term" value="P:enterobacterial common antigen biosynthetic process"/>
    <property type="evidence" value="ECO:0007669"/>
    <property type="project" value="TreeGrafter"/>
</dbReference>
<feature type="transmembrane region" description="Helical" evidence="6">
    <location>
        <begin position="7"/>
        <end position="25"/>
    </location>
</feature>
<keyword evidence="4 6" id="KW-1133">Transmembrane helix</keyword>
<evidence type="ECO:0000256" key="1">
    <source>
        <dbReference type="ARBA" id="ARBA00004651"/>
    </source>
</evidence>
<evidence type="ECO:0000256" key="4">
    <source>
        <dbReference type="ARBA" id="ARBA00022989"/>
    </source>
</evidence>
<feature type="transmembrane region" description="Helical" evidence="6">
    <location>
        <begin position="218"/>
        <end position="237"/>
    </location>
</feature>
<keyword evidence="5 6" id="KW-0472">Membrane</keyword>
<comment type="subcellular location">
    <subcellularLocation>
        <location evidence="1">Cell membrane</location>
        <topology evidence="1">Multi-pass membrane protein</topology>
    </subcellularLocation>
</comment>
<evidence type="ECO:0000256" key="3">
    <source>
        <dbReference type="ARBA" id="ARBA00022692"/>
    </source>
</evidence>
<feature type="transmembrane region" description="Helical" evidence="6">
    <location>
        <begin position="45"/>
        <end position="71"/>
    </location>
</feature>
<reference evidence="8" key="1">
    <citation type="submission" date="2019-04" db="EMBL/GenBank/DDBJ databases">
        <title>Evolution of Biomass-Degrading Anaerobic Consortia Revealed by Metagenomics.</title>
        <authorList>
            <person name="Peng X."/>
        </authorList>
    </citation>
    <scope>NUCLEOTIDE SEQUENCE</scope>
    <source>
        <strain evidence="8">SIG14</strain>
    </source>
</reference>
<feature type="transmembrane region" description="Helical" evidence="6">
    <location>
        <begin position="92"/>
        <end position="112"/>
    </location>
</feature>
<evidence type="ECO:0000256" key="5">
    <source>
        <dbReference type="ARBA" id="ARBA00023136"/>
    </source>
</evidence>
<dbReference type="PANTHER" id="PTHR40074:SF2">
    <property type="entry name" value="O-ACETYLTRANSFERASE WECH"/>
    <property type="match status" value="1"/>
</dbReference>
<dbReference type="EMBL" id="SUTG01000053">
    <property type="protein sequence ID" value="MBE6513169.1"/>
    <property type="molecule type" value="Genomic_DNA"/>
</dbReference>
<dbReference type="GO" id="GO:0005886">
    <property type="term" value="C:plasma membrane"/>
    <property type="evidence" value="ECO:0007669"/>
    <property type="project" value="UniProtKB-SubCell"/>
</dbReference>
<evidence type="ECO:0000259" key="7">
    <source>
        <dbReference type="Pfam" id="PF01757"/>
    </source>
</evidence>
<evidence type="ECO:0000313" key="9">
    <source>
        <dbReference type="Proteomes" id="UP000732619"/>
    </source>
</evidence>
<dbReference type="AlphaFoldDB" id="A0A8T3VZP3"/>
<evidence type="ECO:0000256" key="6">
    <source>
        <dbReference type="SAM" id="Phobius"/>
    </source>
</evidence>
<dbReference type="InterPro" id="IPR002656">
    <property type="entry name" value="Acyl_transf_3_dom"/>
</dbReference>
<feature type="transmembrane region" description="Helical" evidence="6">
    <location>
        <begin position="287"/>
        <end position="304"/>
    </location>
</feature>
<feature type="transmembrane region" description="Helical" evidence="6">
    <location>
        <begin position="132"/>
        <end position="152"/>
    </location>
</feature>
<protein>
    <recommendedName>
        <fullName evidence="7">Acyltransferase 3 domain-containing protein</fullName>
    </recommendedName>
</protein>
<dbReference type="GO" id="GO:0016413">
    <property type="term" value="F:O-acetyltransferase activity"/>
    <property type="evidence" value="ECO:0007669"/>
    <property type="project" value="TreeGrafter"/>
</dbReference>